<feature type="binding site" evidence="17">
    <location>
        <position position="748"/>
    </location>
    <ligand>
        <name>ATP</name>
        <dbReference type="ChEBI" id="CHEBI:30616"/>
    </ligand>
</feature>
<dbReference type="InParanoid" id="A0A068TLY1"/>
<dbReference type="FunFam" id="1.10.510.10:FF:000276">
    <property type="entry name" value="LRR receptor-like serine/threonine-protein kinase RCH1"/>
    <property type="match status" value="1"/>
</dbReference>
<evidence type="ECO:0000256" key="3">
    <source>
        <dbReference type="ARBA" id="ARBA00009592"/>
    </source>
</evidence>
<keyword evidence="9" id="KW-0677">Repeat</keyword>
<proteinExistence type="inferred from homology"/>
<accession>A0A068TLY1</accession>
<comment type="similarity">
    <text evidence="3">Belongs to the RLP family.</text>
</comment>
<dbReference type="InterPro" id="IPR013210">
    <property type="entry name" value="LRR_N_plant-typ"/>
</dbReference>
<comment type="subcellular location">
    <subcellularLocation>
        <location evidence="1">Membrane</location>
        <topology evidence="1">Single-pass membrane protein</topology>
    </subcellularLocation>
</comment>
<feature type="transmembrane region" description="Helical" evidence="18">
    <location>
        <begin position="663"/>
        <end position="686"/>
    </location>
</feature>
<organism evidence="20 21">
    <name type="scientific">Coffea canephora</name>
    <name type="common">Robusta coffee</name>
    <dbReference type="NCBI Taxonomy" id="49390"/>
    <lineage>
        <taxon>Eukaryota</taxon>
        <taxon>Viridiplantae</taxon>
        <taxon>Streptophyta</taxon>
        <taxon>Embryophyta</taxon>
        <taxon>Tracheophyta</taxon>
        <taxon>Spermatophyta</taxon>
        <taxon>Magnoliopsida</taxon>
        <taxon>eudicotyledons</taxon>
        <taxon>Gunneridae</taxon>
        <taxon>Pentapetalae</taxon>
        <taxon>asterids</taxon>
        <taxon>lamiids</taxon>
        <taxon>Gentianales</taxon>
        <taxon>Rubiaceae</taxon>
        <taxon>Ixoroideae</taxon>
        <taxon>Gardenieae complex</taxon>
        <taxon>Bertiereae - Coffeeae clade</taxon>
        <taxon>Coffeeae</taxon>
        <taxon>Coffea</taxon>
    </lineage>
</organism>
<dbReference type="InterPro" id="IPR001611">
    <property type="entry name" value="Leu-rich_rpt"/>
</dbReference>
<keyword evidence="7 18" id="KW-0812">Transmembrane</keyword>
<dbReference type="OMA" id="KDGFMGN"/>
<dbReference type="InterPro" id="IPR017441">
    <property type="entry name" value="Protein_kinase_ATP_BS"/>
</dbReference>
<evidence type="ECO:0000313" key="20">
    <source>
        <dbReference type="EMBL" id="CDO97335.1"/>
    </source>
</evidence>
<dbReference type="PROSITE" id="PS00108">
    <property type="entry name" value="PROTEIN_KINASE_ST"/>
    <property type="match status" value="1"/>
</dbReference>
<evidence type="ECO:0000256" key="13">
    <source>
        <dbReference type="ARBA" id="ARBA00022989"/>
    </source>
</evidence>
<dbReference type="PANTHER" id="PTHR48056">
    <property type="entry name" value="LRR RECEPTOR-LIKE SERINE/THREONINE-PROTEIN KINASE-RELATED"/>
    <property type="match status" value="1"/>
</dbReference>
<dbReference type="FunFam" id="3.80.10.10:FF:001021">
    <property type="entry name" value="Leucine-rich receptor-like protein kinase family protein"/>
    <property type="match status" value="1"/>
</dbReference>
<evidence type="ECO:0000256" key="17">
    <source>
        <dbReference type="PROSITE-ProRule" id="PRU10141"/>
    </source>
</evidence>
<dbReference type="InterPro" id="IPR050647">
    <property type="entry name" value="Plant_LRR-RLKs"/>
</dbReference>
<evidence type="ECO:0000256" key="6">
    <source>
        <dbReference type="ARBA" id="ARBA00022679"/>
    </source>
</evidence>
<dbReference type="Pfam" id="PF00560">
    <property type="entry name" value="LRR_1"/>
    <property type="match status" value="5"/>
</dbReference>
<dbReference type="InterPro" id="IPR000719">
    <property type="entry name" value="Prot_kinase_dom"/>
</dbReference>
<dbReference type="InterPro" id="IPR011009">
    <property type="entry name" value="Kinase-like_dom_sf"/>
</dbReference>
<keyword evidence="21" id="KW-1185">Reference proteome</keyword>
<dbReference type="Pfam" id="PF00069">
    <property type="entry name" value="Pkinase"/>
    <property type="match status" value="1"/>
</dbReference>
<dbReference type="GO" id="GO:0005524">
    <property type="term" value="F:ATP binding"/>
    <property type="evidence" value="ECO:0007669"/>
    <property type="project" value="UniProtKB-UniRule"/>
</dbReference>
<feature type="domain" description="Protein kinase" evidence="19">
    <location>
        <begin position="720"/>
        <end position="1017"/>
    </location>
</feature>
<dbReference type="GO" id="GO:0016020">
    <property type="term" value="C:membrane"/>
    <property type="evidence" value="ECO:0007669"/>
    <property type="project" value="UniProtKB-SubCell"/>
</dbReference>
<gene>
    <name evidence="20" type="ORF">GSCOC_T00014652001</name>
</gene>
<keyword evidence="5" id="KW-0433">Leucine-rich repeat</keyword>
<dbReference type="FunFam" id="3.80.10.10:FF:000453">
    <property type="entry name" value="Leucine-rich receptor-like protein kinase family protein"/>
    <property type="match status" value="1"/>
</dbReference>
<keyword evidence="4" id="KW-0723">Serine/threonine-protein kinase</keyword>
<evidence type="ECO:0000256" key="1">
    <source>
        <dbReference type="ARBA" id="ARBA00004167"/>
    </source>
</evidence>
<evidence type="ECO:0000256" key="5">
    <source>
        <dbReference type="ARBA" id="ARBA00022614"/>
    </source>
</evidence>
<evidence type="ECO:0000256" key="8">
    <source>
        <dbReference type="ARBA" id="ARBA00022729"/>
    </source>
</evidence>
<evidence type="ECO:0000256" key="4">
    <source>
        <dbReference type="ARBA" id="ARBA00022527"/>
    </source>
</evidence>
<keyword evidence="6" id="KW-0808">Transferase</keyword>
<dbReference type="Proteomes" id="UP000295252">
    <property type="component" value="Chromosome IV"/>
</dbReference>
<evidence type="ECO:0000256" key="9">
    <source>
        <dbReference type="ARBA" id="ARBA00022737"/>
    </source>
</evidence>
<protein>
    <recommendedName>
        <fullName evidence="19">Protein kinase domain-containing protein</fullName>
    </recommendedName>
</protein>
<dbReference type="GO" id="GO:0009791">
    <property type="term" value="P:post-embryonic development"/>
    <property type="evidence" value="ECO:0007669"/>
    <property type="project" value="UniProtKB-ARBA"/>
</dbReference>
<dbReference type="InterPro" id="IPR032675">
    <property type="entry name" value="LRR_dom_sf"/>
</dbReference>
<keyword evidence="12 17" id="KW-0067">ATP-binding</keyword>
<dbReference type="STRING" id="49390.A0A068TLY1"/>
<dbReference type="GO" id="GO:0001653">
    <property type="term" value="F:peptide receptor activity"/>
    <property type="evidence" value="ECO:0007669"/>
    <property type="project" value="UniProtKB-ARBA"/>
</dbReference>
<dbReference type="Gene3D" id="3.30.200.20">
    <property type="entry name" value="Phosphorylase Kinase, domain 1"/>
    <property type="match status" value="1"/>
</dbReference>
<evidence type="ECO:0000256" key="15">
    <source>
        <dbReference type="ARBA" id="ARBA00023170"/>
    </source>
</evidence>
<evidence type="ECO:0000256" key="7">
    <source>
        <dbReference type="ARBA" id="ARBA00022692"/>
    </source>
</evidence>
<dbReference type="Gramene" id="CDO97335">
    <property type="protein sequence ID" value="CDO97335"/>
    <property type="gene ID" value="GSCOC_T00014652001"/>
</dbReference>
<keyword evidence="10 17" id="KW-0547">Nucleotide-binding</keyword>
<dbReference type="CDD" id="cd14066">
    <property type="entry name" value="STKc_IRAK"/>
    <property type="match status" value="1"/>
</dbReference>
<keyword evidence="8" id="KW-0732">Signal</keyword>
<dbReference type="InterPro" id="IPR008271">
    <property type="entry name" value="Ser/Thr_kinase_AS"/>
</dbReference>
<dbReference type="PROSITE" id="PS00107">
    <property type="entry name" value="PROTEIN_KINASE_ATP"/>
    <property type="match status" value="1"/>
</dbReference>
<dbReference type="SUPFAM" id="SSF52058">
    <property type="entry name" value="L domain-like"/>
    <property type="match status" value="3"/>
</dbReference>
<dbReference type="Gene3D" id="3.80.10.10">
    <property type="entry name" value="Ribonuclease Inhibitor"/>
    <property type="match status" value="3"/>
</dbReference>
<dbReference type="Pfam" id="PF13855">
    <property type="entry name" value="LRR_8"/>
    <property type="match status" value="1"/>
</dbReference>
<dbReference type="FunFam" id="3.80.10.10:FF:000111">
    <property type="entry name" value="LRR receptor-like serine/threonine-protein kinase ERECTA"/>
    <property type="match status" value="1"/>
</dbReference>
<dbReference type="Pfam" id="PF08263">
    <property type="entry name" value="LRRNT_2"/>
    <property type="match status" value="1"/>
</dbReference>
<dbReference type="OrthoDB" id="2015831at2759"/>
<sequence length="1050" mass="115693">MKPLLIHSCRKYKRPSKLGSFMFFAESYFHILWQTYQSPEVLLSECLPAAVMAECSIFRRWFSSNVYLICALFLFLISKSQSDDVGVLMQLKSTLRSADSPVFDTWTWQNSACNFTGVTCDSNHKVTEINLSLQNLSGPVSFDLICSLESLEKISLGSNFLYGSISGHLSNCTSLQHLDLGMNYFSGKVPDLSSLTKLELLNLNQSGFSGSFPWSSLANLTSLGFLSLGDNDFDRSPFPLELLKLEKLYWIYLSNCSIEGQIPDGIGNLTLLENLELSYNNLVGSIPNGITRLSKLNQLELYTNGLTGKIPVGFGNLTNLVKFDVSTNYIEGDLSELRSLTQLASLQLFENQFSGEVPQEFGELKFLTEFSLYTNKLTGPLPEKIGSWSELLYIDVSGNFLTGPIPPDMCKGGKLCKLLMLQNGFTGGIPASYGNCLSLTRLRVSNNSLSGEVPSGIWGLPKVTIIDLNLNQFEGPVAPSIGDAKSLAELLLANNQFSGELPQRISEAASLVKIDIASNKLSEEIPATIGNLKKLSYFHLEFNSFSGVVPDSLGSCASLNDINLAHNSFSGNIPASLGSLPSLNFLNLSNNQFVGEIPLSFTSLPLNLLDLSNNRLVGHIPDSLSIDAFNGSFDGNSGLCSESIRSFRFCSSDSGMSGKIKTVIYCFIAIACVLIVTLTCCLFLRFRHKNGEIPVKRSDSWDMKLFYVLSFSEEQILKALKHENLVGKGGSGNVYKVVLHCGMQLAVKHIWNQDSVSRNSCRSTAAILAKGKGKGRSKEYDAEVATLSSARHVNVVKLYCSITTEDSNLLVYEYLPNGSLWDRLHTGQRIKMDWMARYEIALGAAKGLEYLHHGCDRPIIHRDVKSSNILLDADLKPKIADFGLAKILLANEPNARESTHVIAGTPGYIAPEYAYACSVNEKSDVYSFGVVLMELVTGKKPVEPEFGDNKDIVSWIYSKLRSEHRTIELVDKSISEALREDAVKVLKIAIHCTSRTPVLRPSMKMVVQMLENAEPCKLSSIVVNTREVYNCKNKEVLYRSSSTTSGSSQF</sequence>
<evidence type="ECO:0000259" key="19">
    <source>
        <dbReference type="PROSITE" id="PS50011"/>
    </source>
</evidence>
<reference evidence="21" key="1">
    <citation type="journal article" date="2014" name="Science">
        <title>The coffee genome provides insight into the convergent evolution of caffeine biosynthesis.</title>
        <authorList>
            <person name="Denoeud F."/>
            <person name="Carretero-Paulet L."/>
            <person name="Dereeper A."/>
            <person name="Droc G."/>
            <person name="Guyot R."/>
            <person name="Pietrella M."/>
            <person name="Zheng C."/>
            <person name="Alberti A."/>
            <person name="Anthony F."/>
            <person name="Aprea G."/>
            <person name="Aury J.M."/>
            <person name="Bento P."/>
            <person name="Bernard M."/>
            <person name="Bocs S."/>
            <person name="Campa C."/>
            <person name="Cenci A."/>
            <person name="Combes M.C."/>
            <person name="Crouzillat D."/>
            <person name="Da Silva C."/>
            <person name="Daddiego L."/>
            <person name="De Bellis F."/>
            <person name="Dussert S."/>
            <person name="Garsmeur O."/>
            <person name="Gayraud T."/>
            <person name="Guignon V."/>
            <person name="Jahn K."/>
            <person name="Jamilloux V."/>
            <person name="Joet T."/>
            <person name="Labadie K."/>
            <person name="Lan T."/>
            <person name="Leclercq J."/>
            <person name="Lepelley M."/>
            <person name="Leroy T."/>
            <person name="Li L.T."/>
            <person name="Librado P."/>
            <person name="Lopez L."/>
            <person name="Munoz A."/>
            <person name="Noel B."/>
            <person name="Pallavicini A."/>
            <person name="Perrotta G."/>
            <person name="Poncet V."/>
            <person name="Pot D."/>
            <person name="Priyono X."/>
            <person name="Rigoreau M."/>
            <person name="Rouard M."/>
            <person name="Rozas J."/>
            <person name="Tranchant-Dubreuil C."/>
            <person name="VanBuren R."/>
            <person name="Zhang Q."/>
            <person name="Andrade A.C."/>
            <person name="Argout X."/>
            <person name="Bertrand B."/>
            <person name="de Kochko A."/>
            <person name="Graziosi G."/>
            <person name="Henry R.J."/>
            <person name="Jayarama X."/>
            <person name="Ming R."/>
            <person name="Nagai C."/>
            <person name="Rounsley S."/>
            <person name="Sankoff D."/>
            <person name="Giuliano G."/>
            <person name="Albert V.A."/>
            <person name="Wincker P."/>
            <person name="Lashermes P."/>
        </authorList>
    </citation>
    <scope>NUCLEOTIDE SEQUENCE [LARGE SCALE GENOMIC DNA]</scope>
    <source>
        <strain evidence="21">cv. DH200-94</strain>
    </source>
</reference>
<dbReference type="GO" id="GO:0004674">
    <property type="term" value="F:protein serine/threonine kinase activity"/>
    <property type="evidence" value="ECO:0007669"/>
    <property type="project" value="UniProtKB-KW"/>
</dbReference>
<dbReference type="PhylomeDB" id="A0A068TLY1"/>
<keyword evidence="15" id="KW-0675">Receptor</keyword>
<dbReference type="FunFam" id="3.80.10.10:FF:000413">
    <property type="entry name" value="Inactive leucine-rich repeat receptor-like protein kinase"/>
    <property type="match status" value="1"/>
</dbReference>
<evidence type="ECO:0000256" key="11">
    <source>
        <dbReference type="ARBA" id="ARBA00022777"/>
    </source>
</evidence>
<dbReference type="GO" id="GO:0051707">
    <property type="term" value="P:response to other organism"/>
    <property type="evidence" value="ECO:0007669"/>
    <property type="project" value="UniProtKB-ARBA"/>
</dbReference>
<dbReference type="FunFam" id="3.80.10.10:FF:000234">
    <property type="entry name" value="Probable inactive receptor kinase RLK902"/>
    <property type="match status" value="1"/>
</dbReference>
<dbReference type="GO" id="GO:0006952">
    <property type="term" value="P:defense response"/>
    <property type="evidence" value="ECO:0007669"/>
    <property type="project" value="UniProtKB-ARBA"/>
</dbReference>
<keyword evidence="13 18" id="KW-1133">Transmembrane helix</keyword>
<comment type="similarity">
    <text evidence="2">Belongs to the protein kinase superfamily. Ser/Thr protein kinase family.</text>
</comment>
<dbReference type="Gene3D" id="1.10.510.10">
    <property type="entry name" value="Transferase(Phosphotransferase) domain 1"/>
    <property type="match status" value="1"/>
</dbReference>
<keyword evidence="16" id="KW-0325">Glycoprotein</keyword>
<evidence type="ECO:0000256" key="16">
    <source>
        <dbReference type="ARBA" id="ARBA00023180"/>
    </source>
</evidence>
<dbReference type="GO" id="GO:0033612">
    <property type="term" value="F:receptor serine/threonine kinase binding"/>
    <property type="evidence" value="ECO:0007669"/>
    <property type="project" value="TreeGrafter"/>
</dbReference>
<name>A0A068TLY1_COFCA</name>
<dbReference type="AlphaFoldDB" id="A0A068TLY1"/>
<dbReference type="SMART" id="SM00220">
    <property type="entry name" value="S_TKc"/>
    <property type="match status" value="1"/>
</dbReference>
<keyword evidence="14 18" id="KW-0472">Membrane</keyword>
<dbReference type="SUPFAM" id="SSF56112">
    <property type="entry name" value="Protein kinase-like (PK-like)"/>
    <property type="match status" value="1"/>
</dbReference>
<evidence type="ECO:0000256" key="14">
    <source>
        <dbReference type="ARBA" id="ARBA00023136"/>
    </source>
</evidence>
<dbReference type="PROSITE" id="PS50011">
    <property type="entry name" value="PROTEIN_KINASE_DOM"/>
    <property type="match status" value="1"/>
</dbReference>
<evidence type="ECO:0000256" key="10">
    <source>
        <dbReference type="ARBA" id="ARBA00022741"/>
    </source>
</evidence>
<keyword evidence="11" id="KW-0418">Kinase</keyword>
<evidence type="ECO:0000256" key="2">
    <source>
        <dbReference type="ARBA" id="ARBA00008684"/>
    </source>
</evidence>
<evidence type="ECO:0000256" key="12">
    <source>
        <dbReference type="ARBA" id="ARBA00022840"/>
    </source>
</evidence>
<dbReference type="PANTHER" id="PTHR48056:SF41">
    <property type="entry name" value="RECEPTOR-LIKE PROTEIN KINASE HAIKU2"/>
    <property type="match status" value="1"/>
</dbReference>
<dbReference type="EMBL" id="HG739085">
    <property type="protein sequence ID" value="CDO97335.1"/>
    <property type="molecule type" value="Genomic_DNA"/>
</dbReference>
<evidence type="ECO:0000256" key="18">
    <source>
        <dbReference type="SAM" id="Phobius"/>
    </source>
</evidence>
<evidence type="ECO:0000313" key="21">
    <source>
        <dbReference type="Proteomes" id="UP000295252"/>
    </source>
</evidence>